<keyword evidence="6 10" id="KW-1133">Transmembrane helix</keyword>
<evidence type="ECO:0000256" key="5">
    <source>
        <dbReference type="ARBA" id="ARBA00022725"/>
    </source>
</evidence>
<protein>
    <recommendedName>
        <fullName evidence="13">Odorant receptor</fullName>
    </recommendedName>
</protein>
<evidence type="ECO:0000256" key="4">
    <source>
        <dbReference type="ARBA" id="ARBA00022692"/>
    </source>
</evidence>
<evidence type="ECO:0000256" key="3">
    <source>
        <dbReference type="ARBA" id="ARBA00022606"/>
    </source>
</evidence>
<dbReference type="AlphaFoldDB" id="A0AAN7QAM9"/>
<feature type="transmembrane region" description="Helical" evidence="10">
    <location>
        <begin position="71"/>
        <end position="93"/>
    </location>
</feature>
<feature type="transmembrane region" description="Helical" evidence="10">
    <location>
        <begin position="113"/>
        <end position="138"/>
    </location>
</feature>
<dbReference type="GO" id="GO:0007165">
    <property type="term" value="P:signal transduction"/>
    <property type="evidence" value="ECO:0007669"/>
    <property type="project" value="UniProtKB-KW"/>
</dbReference>
<reference evidence="12" key="1">
    <citation type="submission" date="2023-01" db="EMBL/GenBank/DDBJ databases">
        <title>Key to firefly adult light organ development and bioluminescence: homeobox transcription factors regulate luciferase expression and transportation to peroxisome.</title>
        <authorList>
            <person name="Fu X."/>
        </authorList>
    </citation>
    <scope>NUCLEOTIDE SEQUENCE [LARGE SCALE GENOMIC DNA]</scope>
</reference>
<dbReference type="EMBL" id="JARPUR010000001">
    <property type="protein sequence ID" value="KAK4885515.1"/>
    <property type="molecule type" value="Genomic_DNA"/>
</dbReference>
<feature type="transmembrane region" description="Helical" evidence="10">
    <location>
        <begin position="213"/>
        <end position="233"/>
    </location>
</feature>
<evidence type="ECO:0000313" key="11">
    <source>
        <dbReference type="EMBL" id="KAK4885515.1"/>
    </source>
</evidence>
<evidence type="ECO:0000256" key="1">
    <source>
        <dbReference type="ARBA" id="ARBA00004651"/>
    </source>
</evidence>
<sequence>MLFNDHNLMEVMYTSGYIITYIKNMALILKRRDLIKVFDTFESGLFLPDFNRGGVKEIELIKNWIAYLNKVCLLTAPISTITTISGFTFWIFSGYSKLPFGFFFEVINVEVTVLIQTLSYFILGTGYIITDVVIFVVLGHLKLHLLNLQHCIKNLISNSINDTYVHNNHVPYINEQTVEWKYLKTRLKEVIVYHSAILDVSKLIDNTFCISHLVKFICLSFLLCLIIYGISTVSASDTFFWFLCSYAITLIVLLNAVNYYGNEITIESQNIAKACYNVEFVGTDIKFQKSLLLMMQKSQIPISMTVGKFALLSITTSLTNNHASCIDEETVEWKYLNKRLTEIVEYHTAILDVSKLIDETFCMSHLVKFISLSFLLCLIIYGDNNSQIILPQKDAVIDNKKLELEPASSNSNPDLVSRIKKFEELVVQMIDFQRLVLQNLKIISNQLKDNSQSIDTVLYTHIKDQEVPTEQETLEKCLLFFIDNIAKEFSKKGGASVKELTRVIMKKFPLTVKYKPITTNSTEQGLQLYAVKLKQ</sequence>
<organism evidence="11 12">
    <name type="scientific">Aquatica leii</name>
    <dbReference type="NCBI Taxonomy" id="1421715"/>
    <lineage>
        <taxon>Eukaryota</taxon>
        <taxon>Metazoa</taxon>
        <taxon>Ecdysozoa</taxon>
        <taxon>Arthropoda</taxon>
        <taxon>Hexapoda</taxon>
        <taxon>Insecta</taxon>
        <taxon>Pterygota</taxon>
        <taxon>Neoptera</taxon>
        <taxon>Endopterygota</taxon>
        <taxon>Coleoptera</taxon>
        <taxon>Polyphaga</taxon>
        <taxon>Elateriformia</taxon>
        <taxon>Elateroidea</taxon>
        <taxon>Lampyridae</taxon>
        <taxon>Luciolinae</taxon>
        <taxon>Aquatica</taxon>
    </lineage>
</organism>
<keyword evidence="3" id="KW-0716">Sensory transduction</keyword>
<evidence type="ECO:0008006" key="13">
    <source>
        <dbReference type="Google" id="ProtNLM"/>
    </source>
</evidence>
<evidence type="ECO:0000256" key="2">
    <source>
        <dbReference type="ARBA" id="ARBA00022475"/>
    </source>
</evidence>
<accession>A0AAN7QAM9</accession>
<dbReference type="GO" id="GO:0005549">
    <property type="term" value="F:odorant binding"/>
    <property type="evidence" value="ECO:0007669"/>
    <property type="project" value="InterPro"/>
</dbReference>
<dbReference type="PANTHER" id="PTHR21137:SF35">
    <property type="entry name" value="ODORANT RECEPTOR 19A-RELATED"/>
    <property type="match status" value="1"/>
</dbReference>
<evidence type="ECO:0000256" key="7">
    <source>
        <dbReference type="ARBA" id="ARBA00023136"/>
    </source>
</evidence>
<keyword evidence="4 10" id="KW-0812">Transmembrane</keyword>
<keyword evidence="2" id="KW-1003">Cell membrane</keyword>
<dbReference type="Proteomes" id="UP001353858">
    <property type="component" value="Unassembled WGS sequence"/>
</dbReference>
<dbReference type="InterPro" id="IPR004117">
    <property type="entry name" value="7tm6_olfct_rcpt"/>
</dbReference>
<evidence type="ECO:0000313" key="12">
    <source>
        <dbReference type="Proteomes" id="UP001353858"/>
    </source>
</evidence>
<name>A0AAN7QAM9_9COLE</name>
<evidence type="ECO:0000256" key="6">
    <source>
        <dbReference type="ARBA" id="ARBA00022989"/>
    </source>
</evidence>
<dbReference type="GO" id="GO:0004984">
    <property type="term" value="F:olfactory receptor activity"/>
    <property type="evidence" value="ECO:0007669"/>
    <property type="project" value="InterPro"/>
</dbReference>
<dbReference type="PANTHER" id="PTHR21137">
    <property type="entry name" value="ODORANT RECEPTOR"/>
    <property type="match status" value="1"/>
</dbReference>
<keyword evidence="8" id="KW-0675">Receptor</keyword>
<gene>
    <name evidence="11" type="ORF">RN001_001786</name>
</gene>
<keyword evidence="9" id="KW-0807">Transducer</keyword>
<proteinExistence type="predicted"/>
<feature type="transmembrane region" description="Helical" evidence="10">
    <location>
        <begin position="239"/>
        <end position="260"/>
    </location>
</feature>
<keyword evidence="12" id="KW-1185">Reference proteome</keyword>
<evidence type="ECO:0000256" key="9">
    <source>
        <dbReference type="ARBA" id="ARBA00023224"/>
    </source>
</evidence>
<dbReference type="Pfam" id="PF02949">
    <property type="entry name" value="7tm_6"/>
    <property type="match status" value="2"/>
</dbReference>
<feature type="transmembrane region" description="Helical" evidence="10">
    <location>
        <begin position="12"/>
        <end position="29"/>
    </location>
</feature>
<comment type="caution">
    <text evidence="11">The sequence shown here is derived from an EMBL/GenBank/DDBJ whole genome shotgun (WGS) entry which is preliminary data.</text>
</comment>
<comment type="subcellular location">
    <subcellularLocation>
        <location evidence="1">Cell membrane</location>
        <topology evidence="1">Multi-pass membrane protein</topology>
    </subcellularLocation>
</comment>
<keyword evidence="5" id="KW-0552">Olfaction</keyword>
<evidence type="ECO:0000256" key="10">
    <source>
        <dbReference type="SAM" id="Phobius"/>
    </source>
</evidence>
<evidence type="ECO:0000256" key="8">
    <source>
        <dbReference type="ARBA" id="ARBA00023170"/>
    </source>
</evidence>
<dbReference type="GO" id="GO:0005886">
    <property type="term" value="C:plasma membrane"/>
    <property type="evidence" value="ECO:0007669"/>
    <property type="project" value="UniProtKB-SubCell"/>
</dbReference>
<keyword evidence="7 10" id="KW-0472">Membrane</keyword>